<comment type="caution">
    <text evidence="2">The sequence shown here is derived from an EMBL/GenBank/DDBJ whole genome shotgun (WGS) entry which is preliminary data.</text>
</comment>
<dbReference type="PANTHER" id="PTHR43319">
    <property type="entry name" value="BETA-LACTAMASE-RELATED"/>
    <property type="match status" value="1"/>
</dbReference>
<accession>A0A919N2Q5</accession>
<name>A0A919N2Q5_9ACTN</name>
<dbReference type="Pfam" id="PF00144">
    <property type="entry name" value="Beta-lactamase"/>
    <property type="match status" value="1"/>
</dbReference>
<dbReference type="Gene3D" id="3.40.710.10">
    <property type="entry name" value="DD-peptidase/beta-lactamase superfamily"/>
    <property type="match status" value="1"/>
</dbReference>
<evidence type="ECO:0000313" key="3">
    <source>
        <dbReference type="Proteomes" id="UP000636960"/>
    </source>
</evidence>
<organism evidence="2 3">
    <name type="scientific">Paractinoplanes rishiriensis</name>
    <dbReference type="NCBI Taxonomy" id="1050105"/>
    <lineage>
        <taxon>Bacteria</taxon>
        <taxon>Bacillati</taxon>
        <taxon>Actinomycetota</taxon>
        <taxon>Actinomycetes</taxon>
        <taxon>Micromonosporales</taxon>
        <taxon>Micromonosporaceae</taxon>
        <taxon>Paractinoplanes</taxon>
    </lineage>
</organism>
<dbReference type="RefSeq" id="WP_203790067.1">
    <property type="nucleotide sequence ID" value="NZ_BOMV01000102.1"/>
</dbReference>
<protein>
    <submittedName>
        <fullName evidence="2">Esterase</fullName>
    </submittedName>
</protein>
<feature type="domain" description="Beta-lactamase-related" evidence="1">
    <location>
        <begin position="9"/>
        <end position="361"/>
    </location>
</feature>
<dbReference type="InterPro" id="IPR052907">
    <property type="entry name" value="Beta-lactamase/esterase"/>
</dbReference>
<dbReference type="InterPro" id="IPR001466">
    <property type="entry name" value="Beta-lactam-related"/>
</dbReference>
<dbReference type="InterPro" id="IPR012338">
    <property type="entry name" value="Beta-lactam/transpept-like"/>
</dbReference>
<proteinExistence type="predicted"/>
<evidence type="ECO:0000259" key="1">
    <source>
        <dbReference type="Pfam" id="PF00144"/>
    </source>
</evidence>
<reference evidence="2" key="1">
    <citation type="submission" date="2021-01" db="EMBL/GenBank/DDBJ databases">
        <title>Whole genome shotgun sequence of Actinoplanes rishiriensis NBRC 108556.</title>
        <authorList>
            <person name="Komaki H."/>
            <person name="Tamura T."/>
        </authorList>
    </citation>
    <scope>NUCLEOTIDE SEQUENCE</scope>
    <source>
        <strain evidence="2">NBRC 108556</strain>
    </source>
</reference>
<dbReference type="AlphaFoldDB" id="A0A919N2Q5"/>
<evidence type="ECO:0000313" key="2">
    <source>
        <dbReference type="EMBL" id="GIF01363.1"/>
    </source>
</evidence>
<gene>
    <name evidence="2" type="ORF">Ari01nite_88270</name>
</gene>
<sequence length="365" mass="38744">MTDLQRAVQDAIDAQVADGRETGVQVAVYRGGELVVDAVAGLADPETGRPVRAGTPFYAWSMGKAITSTIVHRLVERGLFGYDTTIASLWPEFGIKGKDAVTVRHVLHHTAGVPGIGTETTAADLCDWDLICGRIADSELWWEPGTQTGYHSYTFGYLLGEVCRRATGTPIGELVHTEVAEPIGMRGELWFSVPPAEQHRLARLVDDPATDSDQPPALPPDSPIARSAAFEVWPSAALGNRPDVLAADIPATGKMTARAVSRMYAALVGEVGGVRLLRPETMRTVLADRFEGTDQIFGNEAAWCLGFALGRLGGSPADGTFGFGGGGGSFGYADPAAGLAMAYVKNRQTDDFADAEEIVRLVANG</sequence>
<dbReference type="EMBL" id="BOMV01000102">
    <property type="protein sequence ID" value="GIF01363.1"/>
    <property type="molecule type" value="Genomic_DNA"/>
</dbReference>
<dbReference type="PANTHER" id="PTHR43319:SF3">
    <property type="entry name" value="BETA-LACTAMASE-RELATED DOMAIN-CONTAINING PROTEIN"/>
    <property type="match status" value="1"/>
</dbReference>
<keyword evidence="3" id="KW-1185">Reference proteome</keyword>
<dbReference type="Proteomes" id="UP000636960">
    <property type="component" value="Unassembled WGS sequence"/>
</dbReference>
<dbReference type="SUPFAM" id="SSF56601">
    <property type="entry name" value="beta-lactamase/transpeptidase-like"/>
    <property type="match status" value="1"/>
</dbReference>